<evidence type="ECO:0000313" key="10">
    <source>
        <dbReference type="Proteomes" id="UP000236728"/>
    </source>
</evidence>
<accession>A0A1H6AVT5</accession>
<organism evidence="9 10">
    <name type="scientific">Bryocella elongata</name>
    <dbReference type="NCBI Taxonomy" id="863522"/>
    <lineage>
        <taxon>Bacteria</taxon>
        <taxon>Pseudomonadati</taxon>
        <taxon>Acidobacteriota</taxon>
        <taxon>Terriglobia</taxon>
        <taxon>Terriglobales</taxon>
        <taxon>Acidobacteriaceae</taxon>
        <taxon>Bryocella</taxon>
    </lineage>
</organism>
<evidence type="ECO:0000256" key="3">
    <source>
        <dbReference type="ARBA" id="ARBA00022670"/>
    </source>
</evidence>
<dbReference type="AlphaFoldDB" id="A0A1H6AVT5"/>
<keyword evidence="3" id="KW-0645">Protease</keyword>
<comment type="cofactor">
    <cofactor evidence="1">
        <name>Zn(2+)</name>
        <dbReference type="ChEBI" id="CHEBI:29105"/>
    </cofactor>
</comment>
<dbReference type="Proteomes" id="UP000236728">
    <property type="component" value="Unassembled WGS sequence"/>
</dbReference>
<keyword evidence="9" id="KW-0121">Carboxypeptidase</keyword>
<dbReference type="GO" id="GO:0008270">
    <property type="term" value="F:zinc ion binding"/>
    <property type="evidence" value="ECO:0007669"/>
    <property type="project" value="InterPro"/>
</dbReference>
<reference evidence="9 10" key="1">
    <citation type="submission" date="2016-10" db="EMBL/GenBank/DDBJ databases">
        <authorList>
            <person name="de Groot N.N."/>
        </authorList>
    </citation>
    <scope>NUCLEOTIDE SEQUENCE [LARGE SCALE GENOMIC DNA]</scope>
    <source>
        <strain evidence="9 10">DSM 22489</strain>
    </source>
</reference>
<dbReference type="EMBL" id="FNVA01000006">
    <property type="protein sequence ID" value="SEG52165.1"/>
    <property type="molecule type" value="Genomic_DNA"/>
</dbReference>
<keyword evidence="4" id="KW-0378">Hydrolase</keyword>
<dbReference type="GO" id="GO:0006508">
    <property type="term" value="P:proteolysis"/>
    <property type="evidence" value="ECO:0007669"/>
    <property type="project" value="UniProtKB-KW"/>
</dbReference>
<dbReference type="GO" id="GO:0005615">
    <property type="term" value="C:extracellular space"/>
    <property type="evidence" value="ECO:0007669"/>
    <property type="project" value="TreeGrafter"/>
</dbReference>
<feature type="domain" description="Peptidase M14" evidence="8">
    <location>
        <begin position="61"/>
        <end position="230"/>
    </location>
</feature>
<evidence type="ECO:0000256" key="6">
    <source>
        <dbReference type="ARBA" id="ARBA00023049"/>
    </source>
</evidence>
<evidence type="ECO:0000259" key="8">
    <source>
        <dbReference type="Pfam" id="PF00246"/>
    </source>
</evidence>
<dbReference type="CDD" id="cd06240">
    <property type="entry name" value="M14-like"/>
    <property type="match status" value="1"/>
</dbReference>
<comment type="similarity">
    <text evidence="2">Belongs to the peptidase M14 family.</text>
</comment>
<keyword evidence="6" id="KW-0482">Metalloprotease</keyword>
<dbReference type="OrthoDB" id="9758209at2"/>
<feature type="chain" id="PRO_5009293073" evidence="7">
    <location>
        <begin position="22"/>
        <end position="947"/>
    </location>
</feature>
<name>A0A1H6AVT5_9BACT</name>
<evidence type="ECO:0000256" key="4">
    <source>
        <dbReference type="ARBA" id="ARBA00022801"/>
    </source>
</evidence>
<gene>
    <name evidence="9" type="ORF">SAMN05421819_3276</name>
</gene>
<dbReference type="PANTHER" id="PTHR11705">
    <property type="entry name" value="PROTEASE FAMILY M14 CARBOXYPEPTIDASE A,B"/>
    <property type="match status" value="1"/>
</dbReference>
<dbReference type="GO" id="GO:0004181">
    <property type="term" value="F:metallocarboxypeptidase activity"/>
    <property type="evidence" value="ECO:0007669"/>
    <property type="project" value="InterPro"/>
</dbReference>
<feature type="signal peptide" evidence="7">
    <location>
        <begin position="1"/>
        <end position="21"/>
    </location>
</feature>
<dbReference type="Pfam" id="PF00246">
    <property type="entry name" value="Peptidase_M14"/>
    <property type="match status" value="1"/>
</dbReference>
<evidence type="ECO:0000256" key="2">
    <source>
        <dbReference type="ARBA" id="ARBA00005988"/>
    </source>
</evidence>
<evidence type="ECO:0000256" key="7">
    <source>
        <dbReference type="SAM" id="SignalP"/>
    </source>
</evidence>
<keyword evidence="5" id="KW-0862">Zinc</keyword>
<sequence>MLRRTLVAFAGLCLCPLALQAQTHGAGHVSSPKEVLGFNIGDDYQLANYTQLVTLWKRWAGESNRMKLEEIGKTAEGRTMYMVTISSPENLKHLDRYKEISRKLSLAEGLTDDQAHALAAEGKAVVWIDGGLHAAETEGSQQLIETVYHLLSSNDPEALRLLNDDIVLAVLVNPDGQDIMADWYMRQTDTSKRTFIGVPTMYHHYAGHDNNRDFIMDNLPESEAIANQLYRQWYPQIVYNHHQLGPTGAIVFVPPFRDPFNYVFDPQISLEVEAVGTAMNQRLVERGMGGSAQRAGANYSTWWNGGLRTAPYFHNQIGLLTEIIGAPTPIPVEFSPSKQLPNGDWPLPIPPGMWHFRQSIDYDLQLNRAVLDYASRNRDTLLYDIYRMGKSSIARGSEDSWTISPKAIERAVAASRKADPKLKATSVAETLGAMGDPTTIPGSFYTTVLHDPARRDPRGYILSADQPDFPTAIRFLNALIKNGVTVQKATAAFTVDGKTYPEGSYVVLSAQAFRPEILDFFEPQNYPNDFAYPGGPPKPPYDMTGWTLAMQMGVQYDRVLNGFTGPFTPVKDLLAFPAAKVEAVARPAGYLISHQSNNSTILENRLLKAGLPLSWMEQEEHVAGKSLGTGAIWVPASDAAKAIVEKAADELGIEAHGLEEKPAGAMLKIKPVRVGLVDVYGGMIPAGWTRWLLEHYEFPYKVVYPQQLDAGSLKDQFDVLVFPSSVYGLDGRYSSIPMPPVGYAISGTGIVHSEPAAADVPDAYKATTGFITADKTIPMLNQFVAAGGTVVAEGTSAALGAALGLPVSDHLTEMGADGKLHHLPGEKFYIPGSLLKLNIDNTSPLAYGMPKQVALYYDNNPVFNLAPDAQHSHTTAIGWFSGTDLELSGWAWGQQYLDGGSPFVTSKIGAGRVTLLGTDVTFRAQPAATFKLLFNSLLLSSAEEAKP</sequence>
<evidence type="ECO:0000256" key="5">
    <source>
        <dbReference type="ARBA" id="ARBA00022833"/>
    </source>
</evidence>
<proteinExistence type="inferred from homology"/>
<dbReference type="Gene3D" id="3.40.630.10">
    <property type="entry name" value="Zn peptidases"/>
    <property type="match status" value="1"/>
</dbReference>
<evidence type="ECO:0000256" key="1">
    <source>
        <dbReference type="ARBA" id="ARBA00001947"/>
    </source>
</evidence>
<dbReference type="RefSeq" id="WP_103934165.1">
    <property type="nucleotide sequence ID" value="NZ_FNVA01000006.1"/>
</dbReference>
<keyword evidence="7" id="KW-0732">Signal</keyword>
<dbReference type="SUPFAM" id="SSF53187">
    <property type="entry name" value="Zn-dependent exopeptidases"/>
    <property type="match status" value="1"/>
</dbReference>
<dbReference type="PANTHER" id="PTHR11705:SF143">
    <property type="entry name" value="SLL0236 PROTEIN"/>
    <property type="match status" value="1"/>
</dbReference>
<evidence type="ECO:0000313" key="9">
    <source>
        <dbReference type="EMBL" id="SEG52165.1"/>
    </source>
</evidence>
<dbReference type="InterPro" id="IPR000834">
    <property type="entry name" value="Peptidase_M14"/>
</dbReference>
<protein>
    <submittedName>
        <fullName evidence="9">Zinc carboxypeptidase</fullName>
    </submittedName>
</protein>
<keyword evidence="10" id="KW-1185">Reference proteome</keyword>